<feature type="compositionally biased region" description="Acidic residues" evidence="1">
    <location>
        <begin position="69"/>
        <end position="102"/>
    </location>
</feature>
<evidence type="ECO:0000313" key="3">
    <source>
        <dbReference type="EMBL" id="MFD1568122.1"/>
    </source>
</evidence>
<name>A0ABD6BSQ7_9EURY</name>
<protein>
    <submittedName>
        <fullName evidence="3">DUF4382 domain-containing protein</fullName>
    </submittedName>
</protein>
<evidence type="ECO:0000256" key="1">
    <source>
        <dbReference type="SAM" id="MobiDB-lite"/>
    </source>
</evidence>
<feature type="region of interest" description="Disordered" evidence="1">
    <location>
        <begin position="66"/>
        <end position="104"/>
    </location>
</feature>
<gene>
    <name evidence="3" type="ORF">ACFSAU_11510</name>
</gene>
<dbReference type="Pfam" id="PF14321">
    <property type="entry name" value="DUF4382"/>
    <property type="match status" value="1"/>
</dbReference>
<proteinExistence type="predicted"/>
<dbReference type="PROSITE" id="PS51318">
    <property type="entry name" value="TAT"/>
    <property type="match status" value="1"/>
</dbReference>
<reference evidence="3 4" key="1">
    <citation type="journal article" date="2019" name="Int. J. Syst. Evol. Microbiol.">
        <title>The Global Catalogue of Microorganisms (GCM) 10K type strain sequencing project: providing services to taxonomists for standard genome sequencing and annotation.</title>
        <authorList>
            <consortium name="The Broad Institute Genomics Platform"/>
            <consortium name="The Broad Institute Genome Sequencing Center for Infectious Disease"/>
            <person name="Wu L."/>
            <person name="Ma J."/>
        </authorList>
    </citation>
    <scope>NUCLEOTIDE SEQUENCE [LARGE SCALE GENOMIC DNA]</scope>
    <source>
        <strain evidence="3 4">CGMCC 1.12859</strain>
    </source>
</reference>
<comment type="caution">
    <text evidence="3">The sequence shown here is derived from an EMBL/GenBank/DDBJ whole genome shotgun (WGS) entry which is preliminary data.</text>
</comment>
<evidence type="ECO:0000313" key="4">
    <source>
        <dbReference type="Proteomes" id="UP001597139"/>
    </source>
</evidence>
<dbReference type="RefSeq" id="WP_267647898.1">
    <property type="nucleotide sequence ID" value="NZ_JANHGR010000002.1"/>
</dbReference>
<dbReference type="AlphaFoldDB" id="A0ABD6BSQ7"/>
<dbReference type="InterPro" id="IPR025491">
    <property type="entry name" value="DUF4382"/>
</dbReference>
<accession>A0ABD6BSQ7</accession>
<dbReference type="InterPro" id="IPR006311">
    <property type="entry name" value="TAT_signal"/>
</dbReference>
<sequence length="224" mass="23527">MSDTTTTRRNYLRAAGAVGLAGITGLAGCSGGTATGTLATVVKDAPGDIADFERCVVTVEGFWLAEGGEGGDDGGDGDDGGENTATTDEDAVTTQNEEDVDQSDDRTYYEYDEPQEADLVQLQDGETKLVDEHEIETGTYAYLQLDVSGVDATLTGGDSAEVVTPGEAPLQFNESFEVRADQRTTFTADFTPVQRGGSNGYILQPVASGTEVSYEATETETDAE</sequence>
<dbReference type="EMBL" id="JBHUCZ010000010">
    <property type="protein sequence ID" value="MFD1568122.1"/>
    <property type="molecule type" value="Genomic_DNA"/>
</dbReference>
<dbReference type="Proteomes" id="UP001597139">
    <property type="component" value="Unassembled WGS sequence"/>
</dbReference>
<keyword evidence="4" id="KW-1185">Reference proteome</keyword>
<evidence type="ECO:0000259" key="2">
    <source>
        <dbReference type="Pfam" id="PF14321"/>
    </source>
</evidence>
<organism evidence="3 4">
    <name type="scientific">Halolamina litorea</name>
    <dbReference type="NCBI Taxonomy" id="1515593"/>
    <lineage>
        <taxon>Archaea</taxon>
        <taxon>Methanobacteriati</taxon>
        <taxon>Methanobacteriota</taxon>
        <taxon>Stenosarchaea group</taxon>
        <taxon>Halobacteria</taxon>
        <taxon>Halobacteriales</taxon>
        <taxon>Haloferacaceae</taxon>
    </lineage>
</organism>
<feature type="domain" description="DUF4382" evidence="2">
    <location>
        <begin position="35"/>
        <end position="205"/>
    </location>
</feature>